<evidence type="ECO:0000256" key="1">
    <source>
        <dbReference type="ARBA" id="ARBA00022553"/>
    </source>
</evidence>
<dbReference type="AlphaFoldDB" id="A0A6P0CCK8"/>
<comment type="caution">
    <text evidence="10">The sequence shown here is derived from an EMBL/GenBank/DDBJ whole genome shotgun (WGS) entry which is preliminary data.</text>
</comment>
<dbReference type="InterPro" id="IPR036388">
    <property type="entry name" value="WH-like_DNA-bd_sf"/>
</dbReference>
<dbReference type="PROSITE" id="PS50110">
    <property type="entry name" value="RESPONSE_REGULATORY"/>
    <property type="match status" value="1"/>
</dbReference>
<keyword evidence="1 6" id="KW-0597">Phosphoprotein</keyword>
<keyword evidence="11" id="KW-1185">Reference proteome</keyword>
<dbReference type="InterPro" id="IPR016032">
    <property type="entry name" value="Sig_transdc_resp-reg_C-effctor"/>
</dbReference>
<dbReference type="PANTHER" id="PTHR48111">
    <property type="entry name" value="REGULATOR OF RPOS"/>
    <property type="match status" value="1"/>
</dbReference>
<gene>
    <name evidence="10" type="ORF">GV827_14595</name>
</gene>
<dbReference type="GO" id="GO:0032993">
    <property type="term" value="C:protein-DNA complex"/>
    <property type="evidence" value="ECO:0007669"/>
    <property type="project" value="TreeGrafter"/>
</dbReference>
<keyword evidence="5" id="KW-0804">Transcription</keyword>
<feature type="domain" description="OmpR/PhoB-type" evidence="9">
    <location>
        <begin position="142"/>
        <end position="242"/>
    </location>
</feature>
<evidence type="ECO:0000256" key="7">
    <source>
        <dbReference type="PROSITE-ProRule" id="PRU01091"/>
    </source>
</evidence>
<dbReference type="CDD" id="cd17574">
    <property type="entry name" value="REC_OmpR"/>
    <property type="match status" value="1"/>
</dbReference>
<sequence>MKQSILVVEDDPKIRKLLRNVMEEEGFEVIESDCSEGVFEALDQTNVSLITLDIQLGSESGVEIARQIRQKSAVPIIMVTGKDDVIDRVVGLEVGADDYITKPFHIREVVARIRSVLRRTGEAGGKTISSRSGDIAERTDESPKFSFDGMVAVPDRMELMDRDGKECGLTSGDFKLLSVFMERPKRVLSRDQLMDLIGGQGWSPMDRTVDNQIARLRKKIERDPSDPKLIKTVRGVGYTFACDVKEVQSSSTSAKSA</sequence>
<evidence type="ECO:0000256" key="4">
    <source>
        <dbReference type="ARBA" id="ARBA00023125"/>
    </source>
</evidence>
<dbReference type="GO" id="GO:0005829">
    <property type="term" value="C:cytosol"/>
    <property type="evidence" value="ECO:0007669"/>
    <property type="project" value="TreeGrafter"/>
</dbReference>
<dbReference type="InterPro" id="IPR039420">
    <property type="entry name" value="WalR-like"/>
</dbReference>
<feature type="modified residue" description="4-aspartylphosphate" evidence="6">
    <location>
        <position position="53"/>
    </location>
</feature>
<dbReference type="PROSITE" id="PS51755">
    <property type="entry name" value="OMPR_PHOB"/>
    <property type="match status" value="1"/>
</dbReference>
<dbReference type="SUPFAM" id="SSF46894">
    <property type="entry name" value="C-terminal effector domain of the bipartite response regulators"/>
    <property type="match status" value="1"/>
</dbReference>
<dbReference type="EMBL" id="JAABNT010000009">
    <property type="protein sequence ID" value="NEK23627.1"/>
    <property type="molecule type" value="Genomic_DNA"/>
</dbReference>
<evidence type="ECO:0000313" key="10">
    <source>
        <dbReference type="EMBL" id="NEK23627.1"/>
    </source>
</evidence>
<dbReference type="InterPro" id="IPR001867">
    <property type="entry name" value="OmpR/PhoB-type_DNA-bd"/>
</dbReference>
<dbReference type="InterPro" id="IPR001789">
    <property type="entry name" value="Sig_transdc_resp-reg_receiver"/>
</dbReference>
<dbReference type="Proteomes" id="UP000468591">
    <property type="component" value="Unassembled WGS sequence"/>
</dbReference>
<evidence type="ECO:0000256" key="6">
    <source>
        <dbReference type="PROSITE-ProRule" id="PRU00169"/>
    </source>
</evidence>
<dbReference type="RefSeq" id="WP_164354552.1">
    <property type="nucleotide sequence ID" value="NZ_JAABNT010000009.1"/>
</dbReference>
<dbReference type="Gene3D" id="1.10.10.10">
    <property type="entry name" value="Winged helix-like DNA-binding domain superfamily/Winged helix DNA-binding domain"/>
    <property type="match status" value="1"/>
</dbReference>
<evidence type="ECO:0000259" key="8">
    <source>
        <dbReference type="PROSITE" id="PS50110"/>
    </source>
</evidence>
<feature type="domain" description="Response regulatory" evidence="8">
    <location>
        <begin position="4"/>
        <end position="117"/>
    </location>
</feature>
<dbReference type="PANTHER" id="PTHR48111:SF4">
    <property type="entry name" value="DNA-BINDING DUAL TRANSCRIPTIONAL REGULATOR OMPR"/>
    <property type="match status" value="1"/>
</dbReference>
<dbReference type="CDD" id="cd00383">
    <property type="entry name" value="trans_reg_C"/>
    <property type="match status" value="1"/>
</dbReference>
<dbReference type="Gene3D" id="3.40.50.2300">
    <property type="match status" value="1"/>
</dbReference>
<keyword evidence="4 7" id="KW-0238">DNA-binding</keyword>
<dbReference type="SMART" id="SM00862">
    <property type="entry name" value="Trans_reg_C"/>
    <property type="match status" value="1"/>
</dbReference>
<reference evidence="10 11" key="1">
    <citation type="submission" date="2020-01" db="EMBL/GenBank/DDBJ databases">
        <title>Sulfitobacter sediminilitoris sp. nov., isolated from a tidal flat.</title>
        <authorList>
            <person name="Park S."/>
            <person name="Yoon J.-H."/>
        </authorList>
    </citation>
    <scope>NUCLEOTIDE SEQUENCE [LARGE SCALE GENOMIC DNA]</scope>
    <source>
        <strain evidence="10 11">JBTF-M27</strain>
    </source>
</reference>
<evidence type="ECO:0000256" key="3">
    <source>
        <dbReference type="ARBA" id="ARBA00023015"/>
    </source>
</evidence>
<keyword evidence="2" id="KW-0902">Two-component regulatory system</keyword>
<evidence type="ECO:0000313" key="11">
    <source>
        <dbReference type="Proteomes" id="UP000468591"/>
    </source>
</evidence>
<evidence type="ECO:0000256" key="2">
    <source>
        <dbReference type="ARBA" id="ARBA00023012"/>
    </source>
</evidence>
<dbReference type="Pfam" id="PF00486">
    <property type="entry name" value="Trans_reg_C"/>
    <property type="match status" value="1"/>
</dbReference>
<dbReference type="Pfam" id="PF00072">
    <property type="entry name" value="Response_reg"/>
    <property type="match status" value="1"/>
</dbReference>
<dbReference type="Gene3D" id="6.10.250.690">
    <property type="match status" value="1"/>
</dbReference>
<dbReference type="GO" id="GO:0000976">
    <property type="term" value="F:transcription cis-regulatory region binding"/>
    <property type="evidence" value="ECO:0007669"/>
    <property type="project" value="TreeGrafter"/>
</dbReference>
<keyword evidence="3" id="KW-0805">Transcription regulation</keyword>
<organism evidence="10 11">
    <name type="scientific">Sulfitobacter sediminilitoris</name>
    <dbReference type="NCBI Taxonomy" id="2698830"/>
    <lineage>
        <taxon>Bacteria</taxon>
        <taxon>Pseudomonadati</taxon>
        <taxon>Pseudomonadota</taxon>
        <taxon>Alphaproteobacteria</taxon>
        <taxon>Rhodobacterales</taxon>
        <taxon>Roseobacteraceae</taxon>
        <taxon>Sulfitobacter</taxon>
    </lineage>
</organism>
<feature type="DNA-binding region" description="OmpR/PhoB-type" evidence="7">
    <location>
        <begin position="142"/>
        <end position="242"/>
    </location>
</feature>
<evidence type="ECO:0000259" key="9">
    <source>
        <dbReference type="PROSITE" id="PS51755"/>
    </source>
</evidence>
<proteinExistence type="predicted"/>
<accession>A0A6P0CCK8</accession>
<dbReference type="InterPro" id="IPR011006">
    <property type="entry name" value="CheY-like_superfamily"/>
</dbReference>
<dbReference type="GO" id="GO:0006355">
    <property type="term" value="P:regulation of DNA-templated transcription"/>
    <property type="evidence" value="ECO:0007669"/>
    <property type="project" value="InterPro"/>
</dbReference>
<name>A0A6P0CCK8_9RHOB</name>
<evidence type="ECO:0000256" key="5">
    <source>
        <dbReference type="ARBA" id="ARBA00023163"/>
    </source>
</evidence>
<dbReference type="SMART" id="SM00448">
    <property type="entry name" value="REC"/>
    <property type="match status" value="1"/>
</dbReference>
<dbReference type="GO" id="GO:0000156">
    <property type="term" value="F:phosphorelay response regulator activity"/>
    <property type="evidence" value="ECO:0007669"/>
    <property type="project" value="TreeGrafter"/>
</dbReference>
<dbReference type="SUPFAM" id="SSF52172">
    <property type="entry name" value="CheY-like"/>
    <property type="match status" value="1"/>
</dbReference>
<protein>
    <submittedName>
        <fullName evidence="10">Response regulator</fullName>
    </submittedName>
</protein>